<evidence type="ECO:0000256" key="1">
    <source>
        <dbReference type="ARBA" id="ARBA00005564"/>
    </source>
</evidence>
<dbReference type="Proteomes" id="UP000183413">
    <property type="component" value="Unassembled WGS sequence"/>
</dbReference>
<protein>
    <submittedName>
        <fullName evidence="3">6-phosphogluconolactonase, cycloisomerase 2 family</fullName>
    </submittedName>
</protein>
<dbReference type="OrthoDB" id="3395603at2"/>
<evidence type="ECO:0000313" key="4">
    <source>
        <dbReference type="Proteomes" id="UP000183413"/>
    </source>
</evidence>
<dbReference type="InterPro" id="IPR015943">
    <property type="entry name" value="WD40/YVTN_repeat-like_dom_sf"/>
</dbReference>
<dbReference type="AlphaFoldDB" id="A0A1I5YCE9"/>
<dbReference type="InParanoid" id="A0A1I5YCE9"/>
<dbReference type="SUPFAM" id="SSF63829">
    <property type="entry name" value="Calcium-dependent phosphotriesterase"/>
    <property type="match status" value="1"/>
</dbReference>
<comment type="similarity">
    <text evidence="1">Belongs to the cycloisomerase 2 family.</text>
</comment>
<dbReference type="eggNOG" id="COG2706">
    <property type="taxonomic scope" value="Bacteria"/>
</dbReference>
<dbReference type="GO" id="GO:0016853">
    <property type="term" value="F:isomerase activity"/>
    <property type="evidence" value="ECO:0007669"/>
    <property type="project" value="UniProtKB-KW"/>
</dbReference>
<evidence type="ECO:0000313" key="3">
    <source>
        <dbReference type="EMBL" id="SFQ41892.1"/>
    </source>
</evidence>
<feature type="region of interest" description="Disordered" evidence="2">
    <location>
        <begin position="32"/>
        <end position="55"/>
    </location>
</feature>
<evidence type="ECO:0000256" key="2">
    <source>
        <dbReference type="SAM" id="MobiDB-lite"/>
    </source>
</evidence>
<organism evidence="3 4">
    <name type="scientific">Actinomadura madurae</name>
    <dbReference type="NCBI Taxonomy" id="1993"/>
    <lineage>
        <taxon>Bacteria</taxon>
        <taxon>Bacillati</taxon>
        <taxon>Actinomycetota</taxon>
        <taxon>Actinomycetes</taxon>
        <taxon>Streptosporangiales</taxon>
        <taxon>Thermomonosporaceae</taxon>
        <taxon>Actinomadura</taxon>
    </lineage>
</organism>
<dbReference type="InterPro" id="IPR050282">
    <property type="entry name" value="Cycloisomerase_2"/>
</dbReference>
<sequence>MRRLARDRVAIDAAIGLLTAAAVVAPLSEAGPADAAADPSRATENRSAASPGGRTAYVTNSANVGGTANVTRFSIGATGALTPVDAVALGDRGGARSMVFTPDLRFAYLANTRVDRVVRFRIGPGGALERLGEVETPGPFAMAIAPDGKTIYVSNAGTRMLSPFTVGRGGELKPLRSVDTGAEVAKGVSVTPDGRFVYVSHGSPSDTTPTVMTGFALRSNGSVGREVARKKIGISGAETVITPDGRFVYVVNQGSNNVHGFRIGVDGALTPVPNSPVDGGDFPEGAGISPDGRGLYVAAVGVEGNDPDARAGQVLSFTIGDDGRLTEKPRRVTMASPIGIGFSADGRHLYVSDYTESIVNAFAVAPDGTLDLIQTAASNGPRPAFHSINVLPSRGTASAR</sequence>
<dbReference type="Pfam" id="PF10282">
    <property type="entry name" value="Lactonase"/>
    <property type="match status" value="3"/>
</dbReference>
<dbReference type="STRING" id="1993.SAMN04489713_13144"/>
<dbReference type="SUPFAM" id="SSF50974">
    <property type="entry name" value="Nitrous oxide reductase, N-terminal domain"/>
    <property type="match status" value="1"/>
</dbReference>
<dbReference type="PANTHER" id="PTHR30344:SF1">
    <property type="entry name" value="6-PHOSPHOGLUCONOLACTONASE"/>
    <property type="match status" value="1"/>
</dbReference>
<proteinExistence type="inferred from homology"/>
<gene>
    <name evidence="3" type="ORF">SAMN04489713_13144</name>
</gene>
<accession>A0A1I5YCE9</accession>
<dbReference type="GO" id="GO:0017057">
    <property type="term" value="F:6-phosphogluconolactonase activity"/>
    <property type="evidence" value="ECO:0007669"/>
    <property type="project" value="TreeGrafter"/>
</dbReference>
<reference evidence="3 4" key="1">
    <citation type="submission" date="2016-10" db="EMBL/GenBank/DDBJ databases">
        <authorList>
            <person name="de Groot N.N."/>
        </authorList>
    </citation>
    <scope>NUCLEOTIDE SEQUENCE [LARGE SCALE GENOMIC DNA]</scope>
    <source>
        <strain evidence="3 4">DSM 43067</strain>
    </source>
</reference>
<dbReference type="InterPro" id="IPR019405">
    <property type="entry name" value="Lactonase_7-beta_prop"/>
</dbReference>
<dbReference type="EMBL" id="FOVH01000031">
    <property type="protein sequence ID" value="SFQ41892.1"/>
    <property type="molecule type" value="Genomic_DNA"/>
</dbReference>
<dbReference type="InterPro" id="IPR011045">
    <property type="entry name" value="N2O_reductase_N"/>
</dbReference>
<keyword evidence="4" id="KW-1185">Reference proteome</keyword>
<dbReference type="Gene3D" id="2.130.10.10">
    <property type="entry name" value="YVTN repeat-like/Quinoprotein amine dehydrogenase"/>
    <property type="match status" value="3"/>
</dbReference>
<name>A0A1I5YCE9_9ACTN</name>
<dbReference type="PANTHER" id="PTHR30344">
    <property type="entry name" value="6-PHOSPHOGLUCONOLACTONASE-RELATED"/>
    <property type="match status" value="1"/>
</dbReference>
<keyword evidence="3" id="KW-0413">Isomerase</keyword>